<sequence length="186" mass="20152">MFLGRRVEIFHDQGGEPLRLGLEFSSRCVSPWRARKSIFTGLPRGQRKRLRASNFAGLVWISLVVAGKQGQQQQHNSKNVLAVASGGWCEASGGRKGGGFGYLVEDRLPVQVGLIFDNAGWSSCRGDNTGPAGTFRPTSLGKRLLLSLPSHPFFHPPPSATALSFLSFLAGISNLEASLFPKVAFR</sequence>
<evidence type="ECO:0000313" key="2">
    <source>
        <dbReference type="Proteomes" id="UP000600918"/>
    </source>
</evidence>
<accession>A0A834PFG0</accession>
<protein>
    <submittedName>
        <fullName evidence="1">Uncharacterized protein</fullName>
    </submittedName>
</protein>
<dbReference type="EMBL" id="JACSDY010000001">
    <property type="protein sequence ID" value="KAF7438540.1"/>
    <property type="molecule type" value="Genomic_DNA"/>
</dbReference>
<gene>
    <name evidence="1" type="ORF">H0235_000931</name>
</gene>
<reference evidence="1" key="1">
    <citation type="journal article" date="2020" name="G3 (Bethesda)">
        <title>High-Quality Assemblies for Three Invasive Social Wasps from the &lt;i&gt;Vespula&lt;/i&gt; Genus.</title>
        <authorList>
            <person name="Harrop T.W.R."/>
            <person name="Guhlin J."/>
            <person name="McLaughlin G.M."/>
            <person name="Permina E."/>
            <person name="Stockwell P."/>
            <person name="Gilligan J."/>
            <person name="Le Lec M.F."/>
            <person name="Gruber M.A.M."/>
            <person name="Quinn O."/>
            <person name="Lovegrove M."/>
            <person name="Duncan E.J."/>
            <person name="Remnant E.J."/>
            <person name="Van Eeckhoven J."/>
            <person name="Graham B."/>
            <person name="Knapp R.A."/>
            <person name="Langford K.W."/>
            <person name="Kronenberg Z."/>
            <person name="Press M.O."/>
            <person name="Eacker S.M."/>
            <person name="Wilson-Rankin E.E."/>
            <person name="Purcell J."/>
            <person name="Lester P.J."/>
            <person name="Dearden P.K."/>
        </authorList>
    </citation>
    <scope>NUCLEOTIDE SEQUENCE</scope>
    <source>
        <strain evidence="1">Volc-1</strain>
    </source>
</reference>
<dbReference type="AlphaFoldDB" id="A0A834PFG0"/>
<keyword evidence="2" id="KW-1185">Reference proteome</keyword>
<proteinExistence type="predicted"/>
<name>A0A834PFG0_VESPE</name>
<dbReference type="Proteomes" id="UP000600918">
    <property type="component" value="Unassembled WGS sequence"/>
</dbReference>
<comment type="caution">
    <text evidence="1">The sequence shown here is derived from an EMBL/GenBank/DDBJ whole genome shotgun (WGS) entry which is preliminary data.</text>
</comment>
<organism evidence="1 2">
    <name type="scientific">Vespula pensylvanica</name>
    <name type="common">Western yellow jacket</name>
    <name type="synonym">Wasp</name>
    <dbReference type="NCBI Taxonomy" id="30213"/>
    <lineage>
        <taxon>Eukaryota</taxon>
        <taxon>Metazoa</taxon>
        <taxon>Ecdysozoa</taxon>
        <taxon>Arthropoda</taxon>
        <taxon>Hexapoda</taxon>
        <taxon>Insecta</taxon>
        <taxon>Pterygota</taxon>
        <taxon>Neoptera</taxon>
        <taxon>Endopterygota</taxon>
        <taxon>Hymenoptera</taxon>
        <taxon>Apocrita</taxon>
        <taxon>Aculeata</taxon>
        <taxon>Vespoidea</taxon>
        <taxon>Vespidae</taxon>
        <taxon>Vespinae</taxon>
        <taxon>Vespula</taxon>
    </lineage>
</organism>
<evidence type="ECO:0000313" key="1">
    <source>
        <dbReference type="EMBL" id="KAF7438540.1"/>
    </source>
</evidence>